<protein>
    <submittedName>
        <fullName evidence="3">Leucine-zipper-like transcriptional regulator 1</fullName>
    </submittedName>
</protein>
<dbReference type="PROSITE" id="PS50097">
    <property type="entry name" value="BTB"/>
    <property type="match status" value="1"/>
</dbReference>
<comment type="caution">
    <text evidence="3">The sequence shown here is derived from an EMBL/GenBank/DDBJ whole genome shotgun (WGS) entry which is preliminary data.</text>
</comment>
<dbReference type="SUPFAM" id="SSF54695">
    <property type="entry name" value="POZ domain"/>
    <property type="match status" value="1"/>
</dbReference>
<dbReference type="Proteomes" id="UP001152795">
    <property type="component" value="Unassembled WGS sequence"/>
</dbReference>
<accession>A0A7D9M0T6</accession>
<dbReference type="PANTHER" id="PTHR46376">
    <property type="entry name" value="LEUCINE-ZIPPER-LIKE TRANSCRIPTIONAL REGULATOR 1"/>
    <property type="match status" value="1"/>
</dbReference>
<dbReference type="GO" id="GO:0005794">
    <property type="term" value="C:Golgi apparatus"/>
    <property type="evidence" value="ECO:0007669"/>
    <property type="project" value="TreeGrafter"/>
</dbReference>
<organism evidence="3 4">
    <name type="scientific">Paramuricea clavata</name>
    <name type="common">Red gorgonian</name>
    <name type="synonym">Violescent sea-whip</name>
    <dbReference type="NCBI Taxonomy" id="317549"/>
    <lineage>
        <taxon>Eukaryota</taxon>
        <taxon>Metazoa</taxon>
        <taxon>Cnidaria</taxon>
        <taxon>Anthozoa</taxon>
        <taxon>Octocorallia</taxon>
        <taxon>Malacalcyonacea</taxon>
        <taxon>Plexauridae</taxon>
        <taxon>Paramuricea</taxon>
    </lineage>
</organism>
<gene>
    <name evidence="3" type="ORF">PACLA_8A066211</name>
</gene>
<keyword evidence="1" id="KW-0880">Kelch repeat</keyword>
<dbReference type="InterPro" id="IPR011333">
    <property type="entry name" value="SKP1/BTB/POZ_sf"/>
</dbReference>
<evidence type="ECO:0000256" key="2">
    <source>
        <dbReference type="ARBA" id="ARBA00022737"/>
    </source>
</evidence>
<dbReference type="SUPFAM" id="SSF117281">
    <property type="entry name" value="Kelch motif"/>
    <property type="match status" value="1"/>
</dbReference>
<keyword evidence="4" id="KW-1185">Reference proteome</keyword>
<dbReference type="AlphaFoldDB" id="A0A7D9M0T6"/>
<evidence type="ECO:0000313" key="4">
    <source>
        <dbReference type="Proteomes" id="UP001152795"/>
    </source>
</evidence>
<evidence type="ECO:0000256" key="1">
    <source>
        <dbReference type="ARBA" id="ARBA00022441"/>
    </source>
</evidence>
<dbReference type="InterPro" id="IPR000210">
    <property type="entry name" value="BTB/POZ_dom"/>
</dbReference>
<dbReference type="InterPro" id="IPR051568">
    <property type="entry name" value="LZTR1/Attractin"/>
</dbReference>
<dbReference type="Pfam" id="PF00651">
    <property type="entry name" value="BTB"/>
    <property type="match status" value="1"/>
</dbReference>
<reference evidence="3" key="1">
    <citation type="submission" date="2020-04" db="EMBL/GenBank/DDBJ databases">
        <authorList>
            <person name="Alioto T."/>
            <person name="Alioto T."/>
            <person name="Gomez Garrido J."/>
        </authorList>
    </citation>
    <scope>NUCLEOTIDE SEQUENCE</scope>
    <source>
        <strain evidence="3">A484AB</strain>
    </source>
</reference>
<dbReference type="EMBL" id="CACRXK020028725">
    <property type="protein sequence ID" value="CAB4041667.1"/>
    <property type="molecule type" value="Genomic_DNA"/>
</dbReference>
<name>A0A7D9M0T6_PARCT</name>
<proteinExistence type="predicted"/>
<dbReference type="PANTHER" id="PTHR46376:SF1">
    <property type="entry name" value="LEUCINE-ZIPPER-LIKE TRANSCRIPTIONAL REGULATOR 1"/>
    <property type="match status" value="1"/>
</dbReference>
<feature type="non-terminal residue" evidence="3">
    <location>
        <position position="1"/>
    </location>
</feature>
<dbReference type="Gene3D" id="2.120.10.80">
    <property type="entry name" value="Kelch-type beta propeller"/>
    <property type="match status" value="1"/>
</dbReference>
<dbReference type="OrthoDB" id="10250130at2759"/>
<dbReference type="Gene3D" id="3.30.710.10">
    <property type="entry name" value="Potassium Channel Kv1.1, Chain A"/>
    <property type="match status" value="1"/>
</dbReference>
<evidence type="ECO:0000313" key="3">
    <source>
        <dbReference type="EMBL" id="CAB4041667.1"/>
    </source>
</evidence>
<sequence length="161" mass="18458">YDLDDQTWHIVEVSEDSQVPHGRLFHAADVIDDAMYIFGGTLDNNIRNGEMYRFQFSSYPRCTLRDDFGRLLDSKQFCDLTFIVGKEDTEIDAHTTVVACRSSWLKKKIEQVKKLETNSSDTSSEKLKITIDDVQPEAFLIALRFMYTDSIYALVKGIVSV</sequence>
<dbReference type="InterPro" id="IPR015915">
    <property type="entry name" value="Kelch-typ_b-propeller"/>
</dbReference>
<keyword evidence="2" id="KW-0677">Repeat</keyword>